<geneLocation type="plasmid" evidence="2 3">
    <name>unnamed1</name>
</geneLocation>
<name>A0ABY6Z984_9BACL</name>
<keyword evidence="1" id="KW-0472">Membrane</keyword>
<accession>A0ABY6Z984</accession>
<protein>
    <submittedName>
        <fullName evidence="2">Uncharacterized protein</fullName>
    </submittedName>
</protein>
<keyword evidence="1" id="KW-0812">Transmembrane</keyword>
<keyword evidence="3" id="KW-1185">Reference proteome</keyword>
<sequence length="55" mass="6256">MENEVYVLPTRESTSQPLPRLSARKWAVTFLIIGVVLTIVFGLTMPTFYLHAYGK</sequence>
<dbReference type="EMBL" id="CP104065">
    <property type="protein sequence ID" value="WAH39354.1"/>
    <property type="molecule type" value="Genomic_DNA"/>
</dbReference>
<evidence type="ECO:0000313" key="3">
    <source>
        <dbReference type="Proteomes" id="UP001164803"/>
    </source>
</evidence>
<gene>
    <name evidence="2" type="ORF">NZD86_23595</name>
</gene>
<reference evidence="2" key="1">
    <citation type="submission" date="2022-08" db="EMBL/GenBank/DDBJ databases">
        <title>Alicyclobacillus dauci DSM2870, complete genome.</title>
        <authorList>
            <person name="Wang Q."/>
            <person name="Cai R."/>
            <person name="Wang Z."/>
        </authorList>
    </citation>
    <scope>NUCLEOTIDE SEQUENCE</scope>
    <source>
        <strain evidence="2">DSM 28700</strain>
        <plasmid evidence="2">unnamed1</plasmid>
    </source>
</reference>
<organism evidence="2 3">
    <name type="scientific">Alicyclobacillus dauci</name>
    <dbReference type="NCBI Taxonomy" id="1475485"/>
    <lineage>
        <taxon>Bacteria</taxon>
        <taxon>Bacillati</taxon>
        <taxon>Bacillota</taxon>
        <taxon>Bacilli</taxon>
        <taxon>Bacillales</taxon>
        <taxon>Alicyclobacillaceae</taxon>
        <taxon>Alicyclobacillus</taxon>
    </lineage>
</organism>
<proteinExistence type="predicted"/>
<dbReference type="Proteomes" id="UP001164803">
    <property type="component" value="Plasmid unnamed1"/>
</dbReference>
<keyword evidence="1" id="KW-1133">Transmembrane helix</keyword>
<dbReference type="RefSeq" id="WP_268047072.1">
    <property type="nucleotide sequence ID" value="NZ_CP104065.1"/>
</dbReference>
<evidence type="ECO:0000256" key="1">
    <source>
        <dbReference type="SAM" id="Phobius"/>
    </source>
</evidence>
<evidence type="ECO:0000313" key="2">
    <source>
        <dbReference type="EMBL" id="WAH39354.1"/>
    </source>
</evidence>
<keyword evidence="2" id="KW-0614">Plasmid</keyword>
<feature type="transmembrane region" description="Helical" evidence="1">
    <location>
        <begin position="26"/>
        <end position="50"/>
    </location>
</feature>